<dbReference type="Proteomes" id="UP001470230">
    <property type="component" value="Unassembled WGS sequence"/>
</dbReference>
<evidence type="ECO:0000313" key="1">
    <source>
        <dbReference type="EMBL" id="KAK8893379.1"/>
    </source>
</evidence>
<name>A0ABR2KQE6_9EUKA</name>
<proteinExistence type="predicted"/>
<dbReference type="Gene3D" id="3.80.10.10">
    <property type="entry name" value="Ribonuclease Inhibitor"/>
    <property type="match status" value="1"/>
</dbReference>
<comment type="caution">
    <text evidence="1">The sequence shown here is derived from an EMBL/GenBank/DDBJ whole genome shotgun (WGS) entry which is preliminary data.</text>
</comment>
<protein>
    <submittedName>
        <fullName evidence="1">Uncharacterized protein</fullName>
    </submittedName>
</protein>
<sequence>MEIELENCLKLSLNINNHTATITESPKVTGDLFIPRSIKHEGIEYLIISVGSLALASTQIDSLEFAEDSCVETFDSNSFCYSKIKKLQIPPKLTTINHYWAIGTINLSYIEVSPKNKLFQFIDNQYLVGKSQNESDTFDVLIYACYNITEAIIPPQIKILR</sequence>
<reference evidence="1 2" key="1">
    <citation type="submission" date="2024-04" db="EMBL/GenBank/DDBJ databases">
        <title>Tritrichomonas musculus Genome.</title>
        <authorList>
            <person name="Alves-Ferreira E."/>
            <person name="Grigg M."/>
            <person name="Lorenzi H."/>
            <person name="Galac M."/>
        </authorList>
    </citation>
    <scope>NUCLEOTIDE SEQUENCE [LARGE SCALE GENOMIC DNA]</scope>
    <source>
        <strain evidence="1 2">EAF2021</strain>
    </source>
</reference>
<evidence type="ECO:0000313" key="2">
    <source>
        <dbReference type="Proteomes" id="UP001470230"/>
    </source>
</evidence>
<gene>
    <name evidence="1" type="ORF">M9Y10_021796</name>
</gene>
<keyword evidence="2" id="KW-1185">Reference proteome</keyword>
<accession>A0ABR2KQE6</accession>
<dbReference type="InterPro" id="IPR032675">
    <property type="entry name" value="LRR_dom_sf"/>
</dbReference>
<dbReference type="EMBL" id="JAPFFF010000003">
    <property type="protein sequence ID" value="KAK8893379.1"/>
    <property type="molecule type" value="Genomic_DNA"/>
</dbReference>
<organism evidence="1 2">
    <name type="scientific">Tritrichomonas musculus</name>
    <dbReference type="NCBI Taxonomy" id="1915356"/>
    <lineage>
        <taxon>Eukaryota</taxon>
        <taxon>Metamonada</taxon>
        <taxon>Parabasalia</taxon>
        <taxon>Tritrichomonadida</taxon>
        <taxon>Tritrichomonadidae</taxon>
        <taxon>Tritrichomonas</taxon>
    </lineage>
</organism>